<evidence type="ECO:0000313" key="1">
    <source>
        <dbReference type="EMBL" id="GAA2623911.1"/>
    </source>
</evidence>
<name>A0ABN3QDX4_9ACTN</name>
<sequence>MSAPLSFVDVVEICAAREAIETQPWQPCPPPPRNRIDRTVRELTDSVGQRSGTGGGGGPATT</sequence>
<evidence type="ECO:0000313" key="2">
    <source>
        <dbReference type="Proteomes" id="UP001500151"/>
    </source>
</evidence>
<dbReference type="EMBL" id="BAAASJ010000013">
    <property type="protein sequence ID" value="GAA2623911.1"/>
    <property type="molecule type" value="Genomic_DNA"/>
</dbReference>
<dbReference type="Proteomes" id="UP001500151">
    <property type="component" value="Unassembled WGS sequence"/>
</dbReference>
<evidence type="ECO:0008006" key="3">
    <source>
        <dbReference type="Google" id="ProtNLM"/>
    </source>
</evidence>
<accession>A0ABN3QDX4</accession>
<reference evidence="1 2" key="1">
    <citation type="journal article" date="2019" name="Int. J. Syst. Evol. Microbiol.">
        <title>The Global Catalogue of Microorganisms (GCM) 10K type strain sequencing project: providing services to taxonomists for standard genome sequencing and annotation.</title>
        <authorList>
            <consortium name="The Broad Institute Genomics Platform"/>
            <consortium name="The Broad Institute Genome Sequencing Center for Infectious Disease"/>
            <person name="Wu L."/>
            <person name="Ma J."/>
        </authorList>
    </citation>
    <scope>NUCLEOTIDE SEQUENCE [LARGE SCALE GENOMIC DNA]</scope>
    <source>
        <strain evidence="1 2">JCM 4524</strain>
    </source>
</reference>
<comment type="caution">
    <text evidence="1">The sequence shown here is derived from an EMBL/GenBank/DDBJ whole genome shotgun (WGS) entry which is preliminary data.</text>
</comment>
<proteinExistence type="predicted"/>
<organism evidence="1 2">
    <name type="scientific">Streptomyces vastus</name>
    <dbReference type="NCBI Taxonomy" id="285451"/>
    <lineage>
        <taxon>Bacteria</taxon>
        <taxon>Bacillati</taxon>
        <taxon>Actinomycetota</taxon>
        <taxon>Actinomycetes</taxon>
        <taxon>Kitasatosporales</taxon>
        <taxon>Streptomycetaceae</taxon>
        <taxon>Streptomyces</taxon>
    </lineage>
</organism>
<protein>
    <recommendedName>
        <fullName evidence="3">Transposase</fullName>
    </recommendedName>
</protein>
<gene>
    <name evidence="1" type="ORF">GCM10010307_09650</name>
</gene>
<keyword evidence="2" id="KW-1185">Reference proteome</keyword>